<dbReference type="InterPro" id="IPR014352">
    <property type="entry name" value="FERM/acyl-CoA-bd_prot_sf"/>
</dbReference>
<dbReference type="PROSITE" id="PS51228">
    <property type="entry name" value="ACB_2"/>
    <property type="match status" value="1"/>
</dbReference>
<feature type="region of interest" description="Disordered" evidence="3">
    <location>
        <begin position="241"/>
        <end position="300"/>
    </location>
</feature>
<evidence type="ECO:0000313" key="5">
    <source>
        <dbReference type="EMBL" id="KAF9621241.1"/>
    </source>
</evidence>
<dbReference type="InterPro" id="IPR035984">
    <property type="entry name" value="Acyl-CoA-binding_sf"/>
</dbReference>
<evidence type="ECO:0000256" key="3">
    <source>
        <dbReference type="SAM" id="MobiDB-lite"/>
    </source>
</evidence>
<dbReference type="Pfam" id="PF00887">
    <property type="entry name" value="ACBP"/>
    <property type="match status" value="1"/>
</dbReference>
<feature type="domain" description="ACB" evidence="4">
    <location>
        <begin position="153"/>
        <end position="243"/>
    </location>
</feature>
<dbReference type="PANTHER" id="PTHR23310:SF105">
    <property type="entry name" value="ACYL-COA-BINDING DOMAIN-CONTAINING PROTEIN 5"/>
    <property type="match status" value="1"/>
</dbReference>
<evidence type="ECO:0000256" key="2">
    <source>
        <dbReference type="ARBA" id="ARBA00023121"/>
    </source>
</evidence>
<dbReference type="OrthoDB" id="71307at2759"/>
<keyword evidence="2" id="KW-0446">Lipid-binding</keyword>
<dbReference type="Proteomes" id="UP000631114">
    <property type="component" value="Unassembled WGS sequence"/>
</dbReference>
<evidence type="ECO:0000256" key="1">
    <source>
        <dbReference type="ARBA" id="ARBA00005567"/>
    </source>
</evidence>
<evidence type="ECO:0000313" key="6">
    <source>
        <dbReference type="Proteomes" id="UP000631114"/>
    </source>
</evidence>
<dbReference type="GO" id="GO:0000062">
    <property type="term" value="F:fatty-acyl-CoA binding"/>
    <property type="evidence" value="ECO:0007669"/>
    <property type="project" value="InterPro"/>
</dbReference>
<dbReference type="GO" id="GO:0006631">
    <property type="term" value="P:fatty acid metabolic process"/>
    <property type="evidence" value="ECO:0007669"/>
    <property type="project" value="TreeGrafter"/>
</dbReference>
<evidence type="ECO:0000259" key="4">
    <source>
        <dbReference type="PROSITE" id="PS51228"/>
    </source>
</evidence>
<sequence>MMELLMEIFFTASLSLVLAFLFAKLVSMSSVGENEHKEEITKEVNEDNRLMNQGLEIVDKQIEESDKIVDDEEEEELVYESEDVPLIEVGYIKKVKKNRLKEVKQIHEKEKDCDVSVKDEVIEHEVNKRWEYEENEEMFSEDDDWEGIEKSDVAKLFGAASRFVNCGDNVEELSKLGNDVLMKLYGLHKVAMEGPCRESPPLALKVSARTKWNAWQRLGNMTPEVAMEEYVNLLSGGIPGWMGENPEGTHEDDKSNVDPVAGGSRIEDHESLSIRHLSSFQNERKPGFQSLGEGSDANSL</sequence>
<proteinExistence type="inferred from homology"/>
<dbReference type="EMBL" id="JADFTS010000002">
    <property type="protein sequence ID" value="KAF9621241.1"/>
    <property type="molecule type" value="Genomic_DNA"/>
</dbReference>
<comment type="caution">
    <text evidence="5">The sequence shown here is derived from an EMBL/GenBank/DDBJ whole genome shotgun (WGS) entry which is preliminary data.</text>
</comment>
<name>A0A835INM2_9MAGN</name>
<dbReference type="SUPFAM" id="SSF47027">
    <property type="entry name" value="Acyl-CoA binding protein"/>
    <property type="match status" value="1"/>
</dbReference>
<dbReference type="Gene3D" id="1.20.80.10">
    <property type="match status" value="1"/>
</dbReference>
<reference evidence="5 6" key="1">
    <citation type="submission" date="2020-10" db="EMBL/GenBank/DDBJ databases">
        <title>The Coptis chinensis genome and diversification of protoberbering-type alkaloids.</title>
        <authorList>
            <person name="Wang B."/>
            <person name="Shu S."/>
            <person name="Song C."/>
            <person name="Liu Y."/>
        </authorList>
    </citation>
    <scope>NUCLEOTIDE SEQUENCE [LARGE SCALE GENOMIC DNA]</scope>
    <source>
        <strain evidence="5">HL-2020</strain>
        <tissue evidence="5">Leaf</tissue>
    </source>
</reference>
<comment type="similarity">
    <text evidence="1">Belongs to the ACBP family.</text>
</comment>
<dbReference type="PANTHER" id="PTHR23310">
    <property type="entry name" value="ACYL-COA-BINDING PROTEIN, ACBP"/>
    <property type="match status" value="1"/>
</dbReference>
<feature type="compositionally biased region" description="Basic and acidic residues" evidence="3">
    <location>
        <begin position="247"/>
        <end position="256"/>
    </location>
</feature>
<protein>
    <recommendedName>
        <fullName evidence="4">ACB domain-containing protein</fullName>
    </recommendedName>
</protein>
<gene>
    <name evidence="5" type="ORF">IFM89_016735</name>
</gene>
<accession>A0A835INM2</accession>
<dbReference type="AlphaFoldDB" id="A0A835INM2"/>
<organism evidence="5 6">
    <name type="scientific">Coptis chinensis</name>
    <dbReference type="NCBI Taxonomy" id="261450"/>
    <lineage>
        <taxon>Eukaryota</taxon>
        <taxon>Viridiplantae</taxon>
        <taxon>Streptophyta</taxon>
        <taxon>Embryophyta</taxon>
        <taxon>Tracheophyta</taxon>
        <taxon>Spermatophyta</taxon>
        <taxon>Magnoliopsida</taxon>
        <taxon>Ranunculales</taxon>
        <taxon>Ranunculaceae</taxon>
        <taxon>Coptidoideae</taxon>
        <taxon>Coptis</taxon>
    </lineage>
</organism>
<dbReference type="InterPro" id="IPR000582">
    <property type="entry name" value="Acyl-CoA-binding_protein"/>
</dbReference>
<keyword evidence="6" id="KW-1185">Reference proteome</keyword>